<dbReference type="EMBL" id="MCFL01000005">
    <property type="protein sequence ID" value="ORZ39551.1"/>
    <property type="molecule type" value="Genomic_DNA"/>
</dbReference>
<name>A0A1Y2I0Q2_9FUNG</name>
<evidence type="ECO:0000313" key="5">
    <source>
        <dbReference type="EMBL" id="ORZ39551.1"/>
    </source>
</evidence>
<dbReference type="SUPFAM" id="SSF50978">
    <property type="entry name" value="WD40 repeat-like"/>
    <property type="match status" value="1"/>
</dbReference>
<keyword evidence="1 3" id="KW-0853">WD repeat</keyword>
<sequence>MDPNQHQQHYPPTNPAQDAADEPTEAFIEDGEAADVIDLPEGTDEPMDDDDDPVYAVAMHPVDQSIILSGGGDDQAYLWRATTGERIHHFAGHSDSVVAVGFSHNGDLCATGGMDVLVAGLEDGTLWMVNGASGDFMGTFAGVHTGPVSCGGFTRDGKKVLSGSEDGSFAIWDPKTFSPLVRYTPDQGRWFQEEGITAIGCGETVAIVGGSEGSSRVSISFHPTHAFAALASTDNKVTILDLTHQRPRASLVHDDAVVKAVYAASGLCLVTCSADRTIRAWDPLSNQQLHVWVGHQEPILTMAVSNNVDLVVTGGDDSVCLVFAPPATQQQ</sequence>
<protein>
    <submittedName>
        <fullName evidence="5">WD40-repeat-containing domain protein</fullName>
    </submittedName>
</protein>
<evidence type="ECO:0000256" key="3">
    <source>
        <dbReference type="PROSITE-ProRule" id="PRU00221"/>
    </source>
</evidence>
<dbReference type="PROSITE" id="PS50294">
    <property type="entry name" value="WD_REPEATS_REGION"/>
    <property type="match status" value="1"/>
</dbReference>
<evidence type="ECO:0000313" key="6">
    <source>
        <dbReference type="Proteomes" id="UP000193411"/>
    </source>
</evidence>
<gene>
    <name evidence="5" type="ORF">BCR44DRAFT_1426753</name>
</gene>
<dbReference type="Pfam" id="PF00400">
    <property type="entry name" value="WD40"/>
    <property type="match status" value="4"/>
</dbReference>
<feature type="region of interest" description="Disordered" evidence="4">
    <location>
        <begin position="1"/>
        <end position="45"/>
    </location>
</feature>
<dbReference type="AlphaFoldDB" id="A0A1Y2I0Q2"/>
<dbReference type="PANTHER" id="PTHR19857">
    <property type="entry name" value="MITOCHONDRIAL DIVISION PROTEIN 1-RELATED"/>
    <property type="match status" value="1"/>
</dbReference>
<reference evidence="5 6" key="1">
    <citation type="submission" date="2016-07" db="EMBL/GenBank/DDBJ databases">
        <title>Pervasive Adenine N6-methylation of Active Genes in Fungi.</title>
        <authorList>
            <consortium name="DOE Joint Genome Institute"/>
            <person name="Mondo S.J."/>
            <person name="Dannebaum R.O."/>
            <person name="Kuo R.C."/>
            <person name="Labutti K."/>
            <person name="Haridas S."/>
            <person name="Kuo A."/>
            <person name="Salamov A."/>
            <person name="Ahrendt S.R."/>
            <person name="Lipzen A."/>
            <person name="Sullivan W."/>
            <person name="Andreopoulos W.B."/>
            <person name="Clum A."/>
            <person name="Lindquist E."/>
            <person name="Daum C."/>
            <person name="Ramamoorthy G.K."/>
            <person name="Gryganskyi A."/>
            <person name="Culley D."/>
            <person name="Magnuson J.K."/>
            <person name="James T.Y."/>
            <person name="O'Malley M.A."/>
            <person name="Stajich J.E."/>
            <person name="Spatafora J.W."/>
            <person name="Visel A."/>
            <person name="Grigoriev I.V."/>
        </authorList>
    </citation>
    <scope>NUCLEOTIDE SEQUENCE [LARGE SCALE GENOMIC DNA]</scope>
    <source>
        <strain evidence="5 6">PL171</strain>
    </source>
</reference>
<feature type="repeat" description="WD" evidence="3">
    <location>
        <begin position="250"/>
        <end position="291"/>
    </location>
</feature>
<dbReference type="STRING" id="765915.A0A1Y2I0Q2"/>
<evidence type="ECO:0000256" key="1">
    <source>
        <dbReference type="ARBA" id="ARBA00022574"/>
    </source>
</evidence>
<dbReference type="InterPro" id="IPR051179">
    <property type="entry name" value="WD_repeat_multifunction"/>
</dbReference>
<dbReference type="InterPro" id="IPR015943">
    <property type="entry name" value="WD40/YVTN_repeat-like_dom_sf"/>
</dbReference>
<keyword evidence="2" id="KW-0677">Repeat</keyword>
<evidence type="ECO:0000256" key="4">
    <source>
        <dbReference type="SAM" id="MobiDB-lite"/>
    </source>
</evidence>
<dbReference type="PANTHER" id="PTHR19857:SF8">
    <property type="entry name" value="ANGIO-ASSOCIATED MIGRATORY CELL PROTEIN"/>
    <property type="match status" value="1"/>
</dbReference>
<feature type="compositionally biased region" description="Acidic residues" evidence="4">
    <location>
        <begin position="19"/>
        <end position="35"/>
    </location>
</feature>
<comment type="caution">
    <text evidence="5">The sequence shown here is derived from an EMBL/GenBank/DDBJ whole genome shotgun (WGS) entry which is preliminary data.</text>
</comment>
<dbReference type="Gene3D" id="2.130.10.10">
    <property type="entry name" value="YVTN repeat-like/Quinoprotein amine dehydrogenase"/>
    <property type="match status" value="2"/>
</dbReference>
<dbReference type="Proteomes" id="UP000193411">
    <property type="component" value="Unassembled WGS sequence"/>
</dbReference>
<dbReference type="InterPro" id="IPR001680">
    <property type="entry name" value="WD40_rpt"/>
</dbReference>
<dbReference type="PROSITE" id="PS50082">
    <property type="entry name" value="WD_REPEATS_2"/>
    <property type="match status" value="3"/>
</dbReference>
<accession>A0A1Y2I0Q2</accession>
<proteinExistence type="predicted"/>
<dbReference type="SMART" id="SM00320">
    <property type="entry name" value="WD40"/>
    <property type="match status" value="6"/>
</dbReference>
<feature type="compositionally biased region" description="Polar residues" evidence="4">
    <location>
        <begin position="1"/>
        <end position="11"/>
    </location>
</feature>
<dbReference type="OrthoDB" id="10261640at2759"/>
<dbReference type="InterPro" id="IPR036322">
    <property type="entry name" value="WD40_repeat_dom_sf"/>
</dbReference>
<keyword evidence="6" id="KW-1185">Reference proteome</keyword>
<feature type="repeat" description="WD" evidence="3">
    <location>
        <begin position="141"/>
        <end position="173"/>
    </location>
</feature>
<evidence type="ECO:0000256" key="2">
    <source>
        <dbReference type="ARBA" id="ARBA00022737"/>
    </source>
</evidence>
<feature type="repeat" description="WD" evidence="3">
    <location>
        <begin position="47"/>
        <end position="89"/>
    </location>
</feature>
<organism evidence="5 6">
    <name type="scientific">Catenaria anguillulae PL171</name>
    <dbReference type="NCBI Taxonomy" id="765915"/>
    <lineage>
        <taxon>Eukaryota</taxon>
        <taxon>Fungi</taxon>
        <taxon>Fungi incertae sedis</taxon>
        <taxon>Blastocladiomycota</taxon>
        <taxon>Blastocladiomycetes</taxon>
        <taxon>Blastocladiales</taxon>
        <taxon>Catenariaceae</taxon>
        <taxon>Catenaria</taxon>
    </lineage>
</organism>